<evidence type="ECO:0000313" key="8">
    <source>
        <dbReference type="EMBL" id="MBA8949730.1"/>
    </source>
</evidence>
<keyword evidence="9" id="KW-1185">Reference proteome</keyword>
<evidence type="ECO:0000256" key="5">
    <source>
        <dbReference type="ARBA" id="ARBA00023002"/>
    </source>
</evidence>
<proteinExistence type="inferred from homology"/>
<keyword evidence="3" id="KW-0479">Metal-binding</keyword>
<comment type="similarity">
    <text evidence="2">Belongs to the TfdA dioxygenase family.</text>
</comment>
<evidence type="ECO:0000259" key="7">
    <source>
        <dbReference type="Pfam" id="PF02668"/>
    </source>
</evidence>
<dbReference type="SUPFAM" id="SSF51197">
    <property type="entry name" value="Clavaminate synthase-like"/>
    <property type="match status" value="1"/>
</dbReference>
<accession>A0A7W3LKB4</accession>
<dbReference type="GO" id="GO:0000908">
    <property type="term" value="F:taurine dioxygenase activity"/>
    <property type="evidence" value="ECO:0007669"/>
    <property type="project" value="UniProtKB-EC"/>
</dbReference>
<comment type="caution">
    <text evidence="8">The sequence shown here is derived from an EMBL/GenBank/DDBJ whole genome shotgun (WGS) entry which is preliminary data.</text>
</comment>
<name>A0A7W3LKB4_ACTNM</name>
<organism evidence="8 9">
    <name type="scientific">Actinomadura namibiensis</name>
    <dbReference type="NCBI Taxonomy" id="182080"/>
    <lineage>
        <taxon>Bacteria</taxon>
        <taxon>Bacillati</taxon>
        <taxon>Actinomycetota</taxon>
        <taxon>Actinomycetes</taxon>
        <taxon>Streptosporangiales</taxon>
        <taxon>Thermomonosporaceae</taxon>
        <taxon>Actinomadura</taxon>
    </lineage>
</organism>
<dbReference type="GO" id="GO:0046872">
    <property type="term" value="F:metal ion binding"/>
    <property type="evidence" value="ECO:0007669"/>
    <property type="project" value="UniProtKB-KW"/>
</dbReference>
<sequence length="266" mass="29167">MTREVLDPVHPDGARPSWLAPLTGRVGAEARGVHLCPDLDEQTHERLHLALLRHKVLFFRAQHHLDAAGLEAFARLLGDTAVHPELDDWHTDASFSLYPPRFGIAHAAGAPARGDGPPPDTARSGGETEWANTAAAYDDLPVELRELADRLWVVHTGPAETEHPLVRVHPETGERALLLGGFGWRVAGLSEEADSAALLRLFQDHVTRPENTVRWRWSPGDVALWDNRATQHRAVAGPGGRPRHSRHLAIGGETPIAVDGRRSVPR</sequence>
<dbReference type="RefSeq" id="WP_182842112.1">
    <property type="nucleotide sequence ID" value="NZ_BAAALP010000012.1"/>
</dbReference>
<dbReference type="EC" id="1.14.11.17" evidence="8"/>
<keyword evidence="4 8" id="KW-0223">Dioxygenase</keyword>
<dbReference type="InterPro" id="IPR042098">
    <property type="entry name" value="TauD-like_sf"/>
</dbReference>
<dbReference type="Pfam" id="PF02668">
    <property type="entry name" value="TauD"/>
    <property type="match status" value="1"/>
</dbReference>
<evidence type="ECO:0000256" key="4">
    <source>
        <dbReference type="ARBA" id="ARBA00022964"/>
    </source>
</evidence>
<dbReference type="PANTHER" id="PTHR30468">
    <property type="entry name" value="ALPHA-KETOGLUTARATE-DEPENDENT SULFONATE DIOXYGENASE"/>
    <property type="match status" value="1"/>
</dbReference>
<feature type="domain" description="TauD/TfdA-like" evidence="7">
    <location>
        <begin position="20"/>
        <end position="244"/>
    </location>
</feature>
<evidence type="ECO:0000256" key="3">
    <source>
        <dbReference type="ARBA" id="ARBA00022723"/>
    </source>
</evidence>
<evidence type="ECO:0000256" key="6">
    <source>
        <dbReference type="ARBA" id="ARBA00023004"/>
    </source>
</evidence>
<reference evidence="8 9" key="1">
    <citation type="submission" date="2020-08" db="EMBL/GenBank/DDBJ databases">
        <title>Genomic Encyclopedia of Type Strains, Phase IV (KMG-IV): sequencing the most valuable type-strain genomes for metagenomic binning, comparative biology and taxonomic classification.</title>
        <authorList>
            <person name="Goeker M."/>
        </authorList>
    </citation>
    <scope>NUCLEOTIDE SEQUENCE [LARGE SCALE GENOMIC DNA]</scope>
    <source>
        <strain evidence="8 9">DSM 44197</strain>
    </source>
</reference>
<evidence type="ECO:0000256" key="2">
    <source>
        <dbReference type="ARBA" id="ARBA00005896"/>
    </source>
</evidence>
<keyword evidence="6" id="KW-0408">Iron</keyword>
<dbReference type="PANTHER" id="PTHR30468:SF5">
    <property type="entry name" value="ALPHA-KETOGLUTARATE-DEPENDENT SULFATE ESTER DIOXYGENASE"/>
    <property type="match status" value="1"/>
</dbReference>
<protein>
    <submittedName>
        <fullName evidence="8">Taurine dioxygenase</fullName>
        <ecNumber evidence="8">1.14.11.17</ecNumber>
    </submittedName>
</protein>
<dbReference type="Proteomes" id="UP000572680">
    <property type="component" value="Unassembled WGS sequence"/>
</dbReference>
<gene>
    <name evidence="8" type="ORF">HNR61_001328</name>
</gene>
<comment type="cofactor">
    <cofactor evidence="1">
        <name>Fe(2+)</name>
        <dbReference type="ChEBI" id="CHEBI:29033"/>
    </cofactor>
</comment>
<dbReference type="EMBL" id="JACJIA010000001">
    <property type="protein sequence ID" value="MBA8949730.1"/>
    <property type="molecule type" value="Genomic_DNA"/>
</dbReference>
<dbReference type="AlphaFoldDB" id="A0A7W3LKB4"/>
<dbReference type="InterPro" id="IPR051323">
    <property type="entry name" value="AtsK-like"/>
</dbReference>
<dbReference type="GO" id="GO:0005737">
    <property type="term" value="C:cytoplasm"/>
    <property type="evidence" value="ECO:0007669"/>
    <property type="project" value="TreeGrafter"/>
</dbReference>
<dbReference type="InterPro" id="IPR003819">
    <property type="entry name" value="TauD/TfdA-like"/>
</dbReference>
<dbReference type="Gene3D" id="3.60.130.10">
    <property type="entry name" value="Clavaminate synthase-like"/>
    <property type="match status" value="1"/>
</dbReference>
<evidence type="ECO:0000313" key="9">
    <source>
        <dbReference type="Proteomes" id="UP000572680"/>
    </source>
</evidence>
<keyword evidence="5 8" id="KW-0560">Oxidoreductase</keyword>
<evidence type="ECO:0000256" key="1">
    <source>
        <dbReference type="ARBA" id="ARBA00001954"/>
    </source>
</evidence>